<organism evidence="1 2">
    <name type="scientific">Clathrus columnatus</name>
    <dbReference type="NCBI Taxonomy" id="1419009"/>
    <lineage>
        <taxon>Eukaryota</taxon>
        <taxon>Fungi</taxon>
        <taxon>Dikarya</taxon>
        <taxon>Basidiomycota</taxon>
        <taxon>Agaricomycotina</taxon>
        <taxon>Agaricomycetes</taxon>
        <taxon>Phallomycetidae</taxon>
        <taxon>Phallales</taxon>
        <taxon>Clathraceae</taxon>
        <taxon>Clathrus</taxon>
    </lineage>
</organism>
<protein>
    <submittedName>
        <fullName evidence="1">Uncharacterized protein</fullName>
    </submittedName>
</protein>
<gene>
    <name evidence="1" type="ORF">Clacol_000736</name>
</gene>
<name>A0AAV4ZZU3_9AGAM</name>
<sequence>MIPFRNAVKNLHFIRFQRANAHTGGRKLTSQDLQDQPDNIARLAREAERIQLLAASKVVGFDIWAQPVGLLDLRVPVPILTRGTTLQQIWAAIEHNLNNTVSNAIAMHRIAKEHSFPWDTTFSPFSYQIFRTKSTRSKTWLEPLRDIGLDAYKQLNTAIAKGQVSAIKQLTRDTYRRMALERMKALHKGRSKGLDWTLHSLASPVQCVSIRGLQGHFGKEELKFGTRWYVQACLKFDSWQSLAVRSSTTQPEPKRVLEYLVFEKKMWYNEPWTIRDQLWEAVHTKDSKQK</sequence>
<accession>A0AAV4ZZU3</accession>
<comment type="caution">
    <text evidence="1">The sequence shown here is derived from an EMBL/GenBank/DDBJ whole genome shotgun (WGS) entry which is preliminary data.</text>
</comment>
<dbReference type="Proteomes" id="UP001050691">
    <property type="component" value="Unassembled WGS sequence"/>
</dbReference>
<reference evidence="1" key="1">
    <citation type="submission" date="2021-10" db="EMBL/GenBank/DDBJ databases">
        <title>De novo Genome Assembly of Clathrus columnatus (Basidiomycota, Fungi) Using Illumina and Nanopore Sequence Data.</title>
        <authorList>
            <person name="Ogiso-Tanaka E."/>
            <person name="Itagaki H."/>
            <person name="Hosoya T."/>
            <person name="Hosaka K."/>
        </authorList>
    </citation>
    <scope>NUCLEOTIDE SEQUENCE</scope>
    <source>
        <strain evidence="1">MO-923</strain>
    </source>
</reference>
<dbReference type="EMBL" id="BPWL01000001">
    <property type="protein sequence ID" value="GJJ06544.1"/>
    <property type="molecule type" value="Genomic_DNA"/>
</dbReference>
<evidence type="ECO:0000313" key="2">
    <source>
        <dbReference type="Proteomes" id="UP001050691"/>
    </source>
</evidence>
<keyword evidence="2" id="KW-1185">Reference proteome</keyword>
<dbReference type="Gene3D" id="3.10.450.240">
    <property type="match status" value="1"/>
</dbReference>
<proteinExistence type="predicted"/>
<dbReference type="AlphaFoldDB" id="A0AAV4ZZU3"/>
<evidence type="ECO:0000313" key="1">
    <source>
        <dbReference type="EMBL" id="GJJ06544.1"/>
    </source>
</evidence>